<dbReference type="AlphaFoldDB" id="A0A0G4ET60"/>
<proteinExistence type="predicted"/>
<feature type="compositionally biased region" description="Basic and acidic residues" evidence="1">
    <location>
        <begin position="329"/>
        <end position="339"/>
    </location>
</feature>
<reference evidence="2 3" key="1">
    <citation type="submission" date="2014-11" db="EMBL/GenBank/DDBJ databases">
        <authorList>
            <person name="Zhu J."/>
            <person name="Qi W."/>
            <person name="Song R."/>
        </authorList>
    </citation>
    <scope>NUCLEOTIDE SEQUENCE [LARGE SCALE GENOMIC DNA]</scope>
</reference>
<dbReference type="VEuPathDB" id="CryptoDB:Vbra_20822"/>
<evidence type="ECO:0000256" key="1">
    <source>
        <dbReference type="SAM" id="MobiDB-lite"/>
    </source>
</evidence>
<keyword evidence="3" id="KW-1185">Reference proteome</keyword>
<gene>
    <name evidence="2" type="ORF">Vbra_20822</name>
</gene>
<feature type="compositionally biased region" description="Basic and acidic residues" evidence="1">
    <location>
        <begin position="352"/>
        <end position="361"/>
    </location>
</feature>
<dbReference type="InParanoid" id="A0A0G4ET60"/>
<dbReference type="Proteomes" id="UP000041254">
    <property type="component" value="Unassembled WGS sequence"/>
</dbReference>
<dbReference type="PhylomeDB" id="A0A0G4ET60"/>
<dbReference type="EMBL" id="CDMY01000306">
    <property type="protein sequence ID" value="CEM01618.1"/>
    <property type="molecule type" value="Genomic_DNA"/>
</dbReference>
<feature type="region of interest" description="Disordered" evidence="1">
    <location>
        <begin position="321"/>
        <end position="361"/>
    </location>
</feature>
<accession>A0A0G4ET60</accession>
<feature type="region of interest" description="Disordered" evidence="1">
    <location>
        <begin position="43"/>
        <end position="63"/>
    </location>
</feature>
<name>A0A0G4ET60_VITBC</name>
<organism evidence="2 3">
    <name type="scientific">Vitrella brassicaformis (strain CCMP3155)</name>
    <dbReference type="NCBI Taxonomy" id="1169540"/>
    <lineage>
        <taxon>Eukaryota</taxon>
        <taxon>Sar</taxon>
        <taxon>Alveolata</taxon>
        <taxon>Colpodellida</taxon>
        <taxon>Vitrellaceae</taxon>
        <taxon>Vitrella</taxon>
    </lineage>
</organism>
<protein>
    <submittedName>
        <fullName evidence="2">Uncharacterized protein</fullName>
    </submittedName>
</protein>
<evidence type="ECO:0000313" key="3">
    <source>
        <dbReference type="Proteomes" id="UP000041254"/>
    </source>
</evidence>
<evidence type="ECO:0000313" key="2">
    <source>
        <dbReference type="EMBL" id="CEM01618.1"/>
    </source>
</evidence>
<sequence>MGWEVVREGGDTVIYCRHAERTEGPPTAETLKLVETIKRHSEGGDEVSLLGDDSGSGDPTSPHFSGIRFDSATRLNIDLNISSPDVAAESFNSIPLWLTEDTTLKSLSSMTEVFLCNYEGPYDGIPTCDPEYLIPPAKPNRLSRILSSLPALAHVDFDCLGLGAILASEALAYIQQGIAKPLKKLEIEHDEPLFFNRPRIKAAAPVAFPSPDTTRQYPTVEELSIEISPIDMDVGSYQDIYNARAESVPDRLRDLFRLVHEVRPSHATLNLGERADIFSAPGDADGIKSELKSLFGQGRVRQDMPEYRMEATRLAYKRFDEEETSDDELAQRPREHEWTVEMEMWPVGDAGDGEKGTEGMG</sequence>